<keyword evidence="4" id="KW-0449">Lipoprotein</keyword>
<evidence type="ECO:0000256" key="1">
    <source>
        <dbReference type="SAM" id="Phobius"/>
    </source>
</evidence>
<organism evidence="4 5">
    <name type="scientific">Roseateles saccharophilus</name>
    <name type="common">Pseudomonas saccharophila</name>
    <dbReference type="NCBI Taxonomy" id="304"/>
    <lineage>
        <taxon>Bacteria</taxon>
        <taxon>Pseudomonadati</taxon>
        <taxon>Pseudomonadota</taxon>
        <taxon>Betaproteobacteria</taxon>
        <taxon>Burkholderiales</taxon>
        <taxon>Sphaerotilaceae</taxon>
        <taxon>Roseateles</taxon>
    </lineage>
</organism>
<dbReference type="RefSeq" id="WP_132569079.1">
    <property type="nucleotide sequence ID" value="NZ_CBCSGL010000007.1"/>
</dbReference>
<evidence type="ECO:0000256" key="2">
    <source>
        <dbReference type="SAM" id="SignalP"/>
    </source>
</evidence>
<reference evidence="4 5" key="1">
    <citation type="submission" date="2019-03" db="EMBL/GenBank/DDBJ databases">
        <title>Genomic Encyclopedia of Type Strains, Phase IV (KMG-IV): sequencing the most valuable type-strain genomes for metagenomic binning, comparative biology and taxonomic classification.</title>
        <authorList>
            <person name="Goeker M."/>
        </authorList>
    </citation>
    <scope>NUCLEOTIDE SEQUENCE [LARGE SCALE GENOMIC DNA]</scope>
    <source>
        <strain evidence="4 5">DSM 654</strain>
    </source>
</reference>
<keyword evidence="1" id="KW-1133">Transmembrane helix</keyword>
<feature type="chain" id="PRO_5020908041" evidence="2">
    <location>
        <begin position="31"/>
        <end position="78"/>
    </location>
</feature>
<keyword evidence="5" id="KW-1185">Reference proteome</keyword>
<dbReference type="Pfam" id="PF13488">
    <property type="entry name" value="Gly-zipper_Omp"/>
    <property type="match status" value="1"/>
</dbReference>
<feature type="signal peptide" evidence="2">
    <location>
        <begin position="1"/>
        <end position="30"/>
    </location>
</feature>
<evidence type="ECO:0000313" key="4">
    <source>
        <dbReference type="EMBL" id="TCV04361.1"/>
    </source>
</evidence>
<sequence length="78" mass="7421">MTVNIPKPAVRRIALTGLLAAASLSLSACAGMSRREASTVVGATAGAVVGGVVTGTTTGAALGAAAGGVIGNEVSKRR</sequence>
<dbReference type="PROSITE" id="PS51257">
    <property type="entry name" value="PROKAR_LIPOPROTEIN"/>
    <property type="match status" value="1"/>
</dbReference>
<name>A0A4R3VJ01_ROSSA</name>
<proteinExistence type="predicted"/>
<keyword evidence="1" id="KW-0472">Membrane</keyword>
<gene>
    <name evidence="4" type="ORF">EV671_1001116</name>
</gene>
<feature type="transmembrane region" description="Helical" evidence="1">
    <location>
        <begin position="45"/>
        <end position="70"/>
    </location>
</feature>
<keyword evidence="1" id="KW-0812">Transmembrane</keyword>
<dbReference type="Proteomes" id="UP000295110">
    <property type="component" value="Unassembled WGS sequence"/>
</dbReference>
<evidence type="ECO:0000313" key="5">
    <source>
        <dbReference type="Proteomes" id="UP000295110"/>
    </source>
</evidence>
<keyword evidence="2" id="KW-0732">Signal</keyword>
<accession>A0A4R3VJ01</accession>
<dbReference type="InterPro" id="IPR039567">
    <property type="entry name" value="Gly-zipper"/>
</dbReference>
<dbReference type="EMBL" id="SMBU01000001">
    <property type="protein sequence ID" value="TCV04361.1"/>
    <property type="molecule type" value="Genomic_DNA"/>
</dbReference>
<feature type="domain" description="Glycine zipper" evidence="3">
    <location>
        <begin position="40"/>
        <end position="74"/>
    </location>
</feature>
<evidence type="ECO:0000259" key="3">
    <source>
        <dbReference type="Pfam" id="PF13488"/>
    </source>
</evidence>
<comment type="caution">
    <text evidence="4">The sequence shown here is derived from an EMBL/GenBank/DDBJ whole genome shotgun (WGS) entry which is preliminary data.</text>
</comment>
<dbReference type="AlphaFoldDB" id="A0A4R3VJ01"/>
<protein>
    <submittedName>
        <fullName evidence="4">Osmotically inducible lipoprotein OsmB</fullName>
    </submittedName>
</protein>